<dbReference type="InterPro" id="IPR001235">
    <property type="entry name" value="Copper_blue_Plastocyanin"/>
</dbReference>
<reference evidence="11 12" key="1">
    <citation type="submission" date="2019-09" db="EMBL/GenBank/DDBJ databases">
        <authorList>
            <person name="Dittami M. S."/>
        </authorList>
    </citation>
    <scope>NUCLEOTIDE SEQUENCE [LARGE SCALE GENOMIC DNA]</scope>
    <source>
        <strain evidence="11">SPHINGO391</strain>
    </source>
</reference>
<keyword evidence="9" id="KW-0732">Signal</keyword>
<feature type="binding site" evidence="8">
    <location>
        <position position="113"/>
    </location>
    <ligand>
        <name>Cu cation</name>
        <dbReference type="ChEBI" id="CHEBI:23378"/>
    </ligand>
</feature>
<dbReference type="Gene3D" id="2.60.40.420">
    <property type="entry name" value="Cupredoxins - blue copper proteins"/>
    <property type="match status" value="1"/>
</dbReference>
<evidence type="ECO:0000259" key="10">
    <source>
        <dbReference type="Pfam" id="PF00127"/>
    </source>
</evidence>
<keyword evidence="4" id="KW-0574">Periplasm</keyword>
<dbReference type="InterPro" id="IPR000923">
    <property type="entry name" value="BlueCu_1"/>
</dbReference>
<dbReference type="Proteomes" id="UP000326857">
    <property type="component" value="Unassembled WGS sequence"/>
</dbReference>
<name>A0A5E7YAK8_9SPHN</name>
<feature type="domain" description="Blue (type 1) copper" evidence="10">
    <location>
        <begin position="33"/>
        <end position="119"/>
    </location>
</feature>
<feature type="binding site" evidence="8">
    <location>
        <position position="108"/>
    </location>
    <ligand>
        <name>Cu cation</name>
        <dbReference type="ChEBI" id="CHEBI:23378"/>
    </ligand>
</feature>
<evidence type="ECO:0000256" key="1">
    <source>
        <dbReference type="ARBA" id="ARBA00004418"/>
    </source>
</evidence>
<keyword evidence="6 8" id="KW-0186">Copper</keyword>
<feature type="binding site" evidence="8">
    <location>
        <position position="105"/>
    </location>
    <ligand>
        <name>Cu cation</name>
        <dbReference type="ChEBI" id="CHEBI:23378"/>
    </ligand>
</feature>
<dbReference type="InterPro" id="IPR008972">
    <property type="entry name" value="Cupredoxin"/>
</dbReference>
<feature type="chain" id="PRO_5022748686" description="Pseudoazurin" evidence="9">
    <location>
        <begin position="28"/>
        <end position="151"/>
    </location>
</feature>
<dbReference type="SUPFAM" id="SSF49503">
    <property type="entry name" value="Cupredoxins"/>
    <property type="match status" value="1"/>
</dbReference>
<dbReference type="InterPro" id="IPR002386">
    <property type="entry name" value="Amicyanin/Pseudoazurin"/>
</dbReference>
<evidence type="ECO:0000256" key="8">
    <source>
        <dbReference type="PIRSR" id="PIRSR602386-1"/>
    </source>
</evidence>
<evidence type="ECO:0000256" key="6">
    <source>
        <dbReference type="ARBA" id="ARBA00023008"/>
    </source>
</evidence>
<keyword evidence="2" id="KW-0813">Transport</keyword>
<proteinExistence type="predicted"/>
<evidence type="ECO:0000256" key="4">
    <source>
        <dbReference type="ARBA" id="ARBA00022764"/>
    </source>
</evidence>
<dbReference type="Pfam" id="PF00127">
    <property type="entry name" value="Copper-bind"/>
    <property type="match status" value="1"/>
</dbReference>
<dbReference type="NCBIfam" id="TIGR02375">
    <property type="entry name" value="pseudoazurin"/>
    <property type="match status" value="1"/>
</dbReference>
<dbReference type="PRINTS" id="PR00156">
    <property type="entry name" value="COPPERBLUE"/>
</dbReference>
<dbReference type="CDD" id="cd04218">
    <property type="entry name" value="Pseudoazurin"/>
    <property type="match status" value="1"/>
</dbReference>
<dbReference type="GO" id="GO:0042597">
    <property type="term" value="C:periplasmic space"/>
    <property type="evidence" value="ECO:0007669"/>
    <property type="project" value="UniProtKB-SubCell"/>
</dbReference>
<dbReference type="GO" id="GO:0005507">
    <property type="term" value="F:copper ion binding"/>
    <property type="evidence" value="ECO:0007669"/>
    <property type="project" value="UniProtKB-UniRule"/>
</dbReference>
<evidence type="ECO:0000256" key="3">
    <source>
        <dbReference type="ARBA" id="ARBA00022723"/>
    </source>
</evidence>
<accession>A0A5E7YAK8</accession>
<comment type="subcellular location">
    <subcellularLocation>
        <location evidence="1">Periplasm</location>
    </subcellularLocation>
</comment>
<feature type="signal peptide" evidence="9">
    <location>
        <begin position="1"/>
        <end position="27"/>
    </location>
</feature>
<dbReference type="PRINTS" id="PR00155">
    <property type="entry name" value="AMICYANIN"/>
</dbReference>
<evidence type="ECO:0000256" key="7">
    <source>
        <dbReference type="NCBIfam" id="TIGR02375"/>
    </source>
</evidence>
<evidence type="ECO:0000256" key="9">
    <source>
        <dbReference type="SAM" id="SignalP"/>
    </source>
</evidence>
<dbReference type="EMBL" id="CABVLI010000029">
    <property type="protein sequence ID" value="VVT03006.1"/>
    <property type="molecule type" value="Genomic_DNA"/>
</dbReference>
<keyword evidence="5" id="KW-0249">Electron transport</keyword>
<keyword evidence="3 8" id="KW-0479">Metal-binding</keyword>
<evidence type="ECO:0000313" key="12">
    <source>
        <dbReference type="Proteomes" id="UP000326857"/>
    </source>
</evidence>
<dbReference type="GO" id="GO:0009055">
    <property type="term" value="F:electron transfer activity"/>
    <property type="evidence" value="ECO:0007669"/>
    <property type="project" value="InterPro"/>
</dbReference>
<organism evidence="11 12">
    <name type="scientific">Sphingomonas aurantiaca</name>
    <dbReference type="NCBI Taxonomy" id="185949"/>
    <lineage>
        <taxon>Bacteria</taxon>
        <taxon>Pseudomonadati</taxon>
        <taxon>Pseudomonadota</taxon>
        <taxon>Alphaproteobacteria</taxon>
        <taxon>Sphingomonadales</taxon>
        <taxon>Sphingomonadaceae</taxon>
        <taxon>Sphingomonas</taxon>
    </lineage>
</organism>
<sequence length="151" mass="15607">MTMRILSAVPILALATICSTIATPAVAKEVVVHMRNQGAAGVMVFEPAFVKAMPGDTVRFLPTDPGHNAETIPTMLPAGVASSKGAVNTAFVLKVSSPGLYGIKCQPHYAMGMIALVQVGDGPSPNLTAAKAAKLPPFAAKRMTPLLAQAR</sequence>
<feature type="binding site" evidence="8">
    <location>
        <position position="67"/>
    </location>
    <ligand>
        <name>Cu cation</name>
        <dbReference type="ChEBI" id="CHEBI:23378"/>
    </ligand>
</feature>
<evidence type="ECO:0000313" key="11">
    <source>
        <dbReference type="EMBL" id="VVT03006.1"/>
    </source>
</evidence>
<comment type="cofactor">
    <cofactor evidence="8">
        <name>Cu cation</name>
        <dbReference type="ChEBI" id="CHEBI:23378"/>
    </cofactor>
    <text evidence="8">Binds 1 copper ion per subunit.</text>
</comment>
<dbReference type="AlphaFoldDB" id="A0A5E7YAK8"/>
<evidence type="ECO:0000256" key="2">
    <source>
        <dbReference type="ARBA" id="ARBA00022448"/>
    </source>
</evidence>
<protein>
    <recommendedName>
        <fullName evidence="7">Pseudoazurin</fullName>
    </recommendedName>
</protein>
<gene>
    <name evidence="11" type="primary">pazS</name>
    <name evidence="11" type="ORF">SPHINGO391_350460</name>
</gene>
<dbReference type="InterPro" id="IPR012745">
    <property type="entry name" value="Pseudoazurin"/>
</dbReference>
<evidence type="ECO:0000256" key="5">
    <source>
        <dbReference type="ARBA" id="ARBA00022982"/>
    </source>
</evidence>